<organism evidence="2">
    <name type="scientific">marine metagenome</name>
    <dbReference type="NCBI Taxonomy" id="408172"/>
    <lineage>
        <taxon>unclassified sequences</taxon>
        <taxon>metagenomes</taxon>
        <taxon>ecological metagenomes</taxon>
    </lineage>
</organism>
<dbReference type="Pfam" id="PF13640">
    <property type="entry name" value="2OG-FeII_Oxy_3"/>
    <property type="match status" value="1"/>
</dbReference>
<accession>A0A382JJW4</accession>
<sequence length="216" mass="25515">MKDIKIVKNFLPGDYVADLTRLFLPPGETKEFPWFYNPNTTDIDIQTERTNYTKPYKDSIQFTHVFWNNMDVFGQPDKEWQGNERSPFWDKVRPIFYFLNDKCNIKYRTIIRCKANLLLPVPNYTKDDYNFPHVDHGYTRNYLNAIYYLDDSDGDTFIFNECNEDRGQTVPTDLTIKQRITPEKNSVLIFEGNQYHASSNPIKSNKRIIINITVGI</sequence>
<evidence type="ECO:0000259" key="1">
    <source>
        <dbReference type="PROSITE" id="PS51471"/>
    </source>
</evidence>
<proteinExistence type="predicted"/>
<dbReference type="AlphaFoldDB" id="A0A382JJW4"/>
<dbReference type="Gene3D" id="2.60.120.620">
    <property type="entry name" value="q2cbj1_9rhob like domain"/>
    <property type="match status" value="1"/>
</dbReference>
<dbReference type="InterPro" id="IPR005123">
    <property type="entry name" value="Oxoglu/Fe-dep_dioxygenase_dom"/>
</dbReference>
<evidence type="ECO:0000313" key="2">
    <source>
        <dbReference type="EMBL" id="SVC12694.1"/>
    </source>
</evidence>
<dbReference type="EMBL" id="UINC01074972">
    <property type="protein sequence ID" value="SVC12694.1"/>
    <property type="molecule type" value="Genomic_DNA"/>
</dbReference>
<name>A0A382JJW4_9ZZZZ</name>
<gene>
    <name evidence="2" type="ORF">METZ01_LOCUS265548</name>
</gene>
<reference evidence="2" key="1">
    <citation type="submission" date="2018-05" db="EMBL/GenBank/DDBJ databases">
        <authorList>
            <person name="Lanie J.A."/>
            <person name="Ng W.-L."/>
            <person name="Kazmierczak K.M."/>
            <person name="Andrzejewski T.M."/>
            <person name="Davidsen T.M."/>
            <person name="Wayne K.J."/>
            <person name="Tettelin H."/>
            <person name="Glass J.I."/>
            <person name="Rusch D."/>
            <person name="Podicherti R."/>
            <person name="Tsui H.-C.T."/>
            <person name="Winkler M.E."/>
        </authorList>
    </citation>
    <scope>NUCLEOTIDE SEQUENCE</scope>
</reference>
<dbReference type="InterPro" id="IPR044862">
    <property type="entry name" value="Pro_4_hyd_alph_FE2OG_OXY"/>
</dbReference>
<protein>
    <recommendedName>
        <fullName evidence="1">Fe2OG dioxygenase domain-containing protein</fullName>
    </recommendedName>
</protein>
<dbReference type="PROSITE" id="PS51471">
    <property type="entry name" value="FE2OG_OXY"/>
    <property type="match status" value="1"/>
</dbReference>
<feature type="domain" description="Fe2OG dioxygenase" evidence="1">
    <location>
        <begin position="114"/>
        <end position="216"/>
    </location>
</feature>